<evidence type="ECO:0000313" key="5">
    <source>
        <dbReference type="EMBL" id="KEZ87828.1"/>
    </source>
</evidence>
<dbReference type="GO" id="GO:0043565">
    <property type="term" value="F:sequence-specific DNA binding"/>
    <property type="evidence" value="ECO:0007669"/>
    <property type="project" value="InterPro"/>
</dbReference>
<dbReference type="SMART" id="SM00342">
    <property type="entry name" value="HTH_ARAC"/>
    <property type="match status" value="1"/>
</dbReference>
<comment type="caution">
    <text evidence="5">The sequence shown here is derived from an EMBL/GenBank/DDBJ whole genome shotgun (WGS) entry which is preliminary data.</text>
</comment>
<dbReference type="SUPFAM" id="SSF46689">
    <property type="entry name" value="Homeodomain-like"/>
    <property type="match status" value="2"/>
</dbReference>
<keyword evidence="6" id="KW-1185">Reference proteome</keyword>
<dbReference type="PROSITE" id="PS01124">
    <property type="entry name" value="HTH_ARAC_FAMILY_2"/>
    <property type="match status" value="1"/>
</dbReference>
<dbReference type="PROSITE" id="PS00041">
    <property type="entry name" value="HTH_ARAC_FAMILY_1"/>
    <property type="match status" value="1"/>
</dbReference>
<dbReference type="OrthoDB" id="2990361at2"/>
<dbReference type="PANTHER" id="PTHR43280">
    <property type="entry name" value="ARAC-FAMILY TRANSCRIPTIONAL REGULATOR"/>
    <property type="match status" value="1"/>
</dbReference>
<dbReference type="Gene3D" id="1.10.10.60">
    <property type="entry name" value="Homeodomain-like"/>
    <property type="match status" value="2"/>
</dbReference>
<dbReference type="SUPFAM" id="SSF51215">
    <property type="entry name" value="Regulatory protein AraC"/>
    <property type="match status" value="1"/>
</dbReference>
<keyword evidence="2" id="KW-0238">DNA-binding</keyword>
<dbReference type="InterPro" id="IPR018062">
    <property type="entry name" value="HTH_AraC-typ_CS"/>
</dbReference>
<dbReference type="InterPro" id="IPR014710">
    <property type="entry name" value="RmlC-like_jellyroll"/>
</dbReference>
<organism evidence="5 6">
    <name type="scientific">Lacrimispora celerecrescens</name>
    <dbReference type="NCBI Taxonomy" id="29354"/>
    <lineage>
        <taxon>Bacteria</taxon>
        <taxon>Bacillati</taxon>
        <taxon>Bacillota</taxon>
        <taxon>Clostridia</taxon>
        <taxon>Lachnospirales</taxon>
        <taxon>Lachnospiraceae</taxon>
        <taxon>Lacrimispora</taxon>
    </lineage>
</organism>
<evidence type="ECO:0000259" key="4">
    <source>
        <dbReference type="PROSITE" id="PS01124"/>
    </source>
</evidence>
<dbReference type="GO" id="GO:0003700">
    <property type="term" value="F:DNA-binding transcription factor activity"/>
    <property type="evidence" value="ECO:0007669"/>
    <property type="project" value="InterPro"/>
</dbReference>
<gene>
    <name evidence="5" type="ORF">IO98_20350</name>
</gene>
<accession>A0A084JFU4</accession>
<keyword evidence="1" id="KW-0805">Transcription regulation</keyword>
<name>A0A084JFU4_9FIRM</name>
<evidence type="ECO:0000313" key="6">
    <source>
        <dbReference type="Proteomes" id="UP000028525"/>
    </source>
</evidence>
<evidence type="ECO:0000256" key="1">
    <source>
        <dbReference type="ARBA" id="ARBA00023015"/>
    </source>
</evidence>
<dbReference type="RefSeq" id="WP_038284073.1">
    <property type="nucleotide sequence ID" value="NZ_JPME01000029.1"/>
</dbReference>
<dbReference type="InterPro" id="IPR009057">
    <property type="entry name" value="Homeodomain-like_sf"/>
</dbReference>
<dbReference type="InterPro" id="IPR037923">
    <property type="entry name" value="HTH-like"/>
</dbReference>
<keyword evidence="3" id="KW-0804">Transcription</keyword>
<proteinExistence type="predicted"/>
<reference evidence="5 6" key="1">
    <citation type="submission" date="2014-07" db="EMBL/GenBank/DDBJ databases">
        <title>Draft genome of Clostridium celerecrescens 152B isolated from sediments associated with methane hydrate from Krishna Godavari basin.</title>
        <authorList>
            <person name="Honkalas V.S."/>
            <person name="Dabir A.P."/>
            <person name="Arora P."/>
            <person name="Dhakephalkar P.K."/>
        </authorList>
    </citation>
    <scope>NUCLEOTIDE SEQUENCE [LARGE SCALE GENOMIC DNA]</scope>
    <source>
        <strain evidence="5 6">152B</strain>
    </source>
</reference>
<dbReference type="AlphaFoldDB" id="A0A084JFU4"/>
<feature type="domain" description="HTH araC/xylS-type" evidence="4">
    <location>
        <begin position="182"/>
        <end position="279"/>
    </location>
</feature>
<dbReference type="Gene3D" id="2.60.120.10">
    <property type="entry name" value="Jelly Rolls"/>
    <property type="match status" value="1"/>
</dbReference>
<dbReference type="InterPro" id="IPR003313">
    <property type="entry name" value="AraC-bd"/>
</dbReference>
<protein>
    <recommendedName>
        <fullName evidence="4">HTH araC/xylS-type domain-containing protein</fullName>
    </recommendedName>
</protein>
<evidence type="ECO:0000256" key="2">
    <source>
        <dbReference type="ARBA" id="ARBA00023125"/>
    </source>
</evidence>
<dbReference type="PANTHER" id="PTHR43280:SF34">
    <property type="entry name" value="ARAC-FAMILY TRANSCRIPTIONAL REGULATOR"/>
    <property type="match status" value="1"/>
</dbReference>
<dbReference type="Pfam" id="PF12833">
    <property type="entry name" value="HTH_18"/>
    <property type="match status" value="1"/>
</dbReference>
<evidence type="ECO:0000256" key="3">
    <source>
        <dbReference type="ARBA" id="ARBA00023163"/>
    </source>
</evidence>
<dbReference type="InterPro" id="IPR018060">
    <property type="entry name" value="HTH_AraC"/>
</dbReference>
<dbReference type="Proteomes" id="UP000028525">
    <property type="component" value="Unassembled WGS sequence"/>
</dbReference>
<dbReference type="STRING" id="29354.IO98_20350"/>
<sequence>MKKESLYHYSEFSEPFSCDFTTSQIAGNVDFHMHNSHEIYLLMDGHIQYFVENACYDMNPGNLILFSNREIHKAINTTSEAFTRLVIHVNPAFIRPYCTPDTNLLECFHREPATGNLVLLSNEEYGRLVSMAQCLHETIKNRCTYGSDLTAMTTLIQILILINSAWQKTSPLRTAPKPHRAQAIMSYIDKNLTTPMTLDSISQALSLDKYYISHLFKSETESSIFQYIVVKRVALAKELLSQGHTVLETCHLSGFHDYSNFIRTFRQTTGYTPGQFKRLSR</sequence>
<dbReference type="Pfam" id="PF02311">
    <property type="entry name" value="AraC_binding"/>
    <property type="match status" value="1"/>
</dbReference>
<dbReference type="EMBL" id="JPME01000029">
    <property type="protein sequence ID" value="KEZ87828.1"/>
    <property type="molecule type" value="Genomic_DNA"/>
</dbReference>